<dbReference type="SUPFAM" id="SSF56059">
    <property type="entry name" value="Glutathione synthetase ATP-binding domain-like"/>
    <property type="match status" value="1"/>
</dbReference>
<comment type="function">
    <text evidence="2 15">Catalyzes the phosphorylation of pyruvate to phosphoenolpyruvate.</text>
</comment>
<dbReference type="InterPro" id="IPR000121">
    <property type="entry name" value="PEP_util_C"/>
</dbReference>
<comment type="similarity">
    <text evidence="4 15">Belongs to the PEP-utilizing enzyme family.</text>
</comment>
<dbReference type="InterPro" id="IPR015813">
    <property type="entry name" value="Pyrv/PenolPyrv_kinase-like_dom"/>
</dbReference>
<proteinExistence type="inferred from homology"/>
<dbReference type="EC" id="2.7.9.2" evidence="5 15"/>
<feature type="domain" description="PEP-utilising enzyme mobile" evidence="16">
    <location>
        <begin position="376"/>
        <end position="445"/>
    </location>
</feature>
<dbReference type="InterPro" id="IPR008279">
    <property type="entry name" value="PEP-util_enz_mobile_dom"/>
</dbReference>
<dbReference type="Pfam" id="PF00391">
    <property type="entry name" value="PEP-utilizers"/>
    <property type="match status" value="1"/>
</dbReference>
<dbReference type="InterPro" id="IPR040442">
    <property type="entry name" value="Pyrv_kinase-like_dom_sf"/>
</dbReference>
<dbReference type="InterPro" id="IPR023151">
    <property type="entry name" value="PEP_util_CS"/>
</dbReference>
<protein>
    <recommendedName>
        <fullName evidence="6 15">Phosphoenolpyruvate synthase</fullName>
        <shortName evidence="15">PEP synthase</shortName>
        <ecNumber evidence="5 15">2.7.9.2</ecNumber>
    </recommendedName>
    <alternativeName>
        <fullName evidence="13 15">Pyruvate, water dikinase</fullName>
    </alternativeName>
</protein>
<dbReference type="Gene3D" id="3.30.470.20">
    <property type="entry name" value="ATP-grasp fold, B domain"/>
    <property type="match status" value="1"/>
</dbReference>
<dbReference type="SUPFAM" id="SSF51621">
    <property type="entry name" value="Phosphoenolpyruvate/pyruvate domain"/>
    <property type="match status" value="1"/>
</dbReference>
<feature type="domain" description="Pyruvate phosphate dikinase AMP/ATP-binding" evidence="17">
    <location>
        <begin position="28"/>
        <end position="337"/>
    </location>
</feature>
<evidence type="ECO:0000256" key="4">
    <source>
        <dbReference type="ARBA" id="ARBA00007837"/>
    </source>
</evidence>
<dbReference type="Pfam" id="PF02896">
    <property type="entry name" value="PEP-utilizers_C"/>
    <property type="match status" value="1"/>
</dbReference>
<evidence type="ECO:0000259" key="16">
    <source>
        <dbReference type="Pfam" id="PF00391"/>
    </source>
</evidence>
<dbReference type="PROSITE" id="PS00742">
    <property type="entry name" value="PEP_ENZYMES_2"/>
    <property type="match status" value="1"/>
</dbReference>
<dbReference type="Gene3D" id="3.20.20.60">
    <property type="entry name" value="Phosphoenolpyruvate-binding domains"/>
    <property type="match status" value="1"/>
</dbReference>
<accession>A0ABX6C4K5</accession>
<evidence type="ECO:0000256" key="3">
    <source>
        <dbReference type="ARBA" id="ARBA00004742"/>
    </source>
</evidence>
<evidence type="ECO:0000259" key="17">
    <source>
        <dbReference type="Pfam" id="PF01326"/>
    </source>
</evidence>
<evidence type="ECO:0000256" key="15">
    <source>
        <dbReference type="PIRNR" id="PIRNR000854"/>
    </source>
</evidence>
<dbReference type="EMBL" id="CP042829">
    <property type="protein sequence ID" value="QFG04197.1"/>
    <property type="molecule type" value="Genomic_DNA"/>
</dbReference>
<evidence type="ECO:0000256" key="6">
    <source>
        <dbReference type="ARBA" id="ARBA00021623"/>
    </source>
</evidence>
<dbReference type="NCBIfam" id="NF005057">
    <property type="entry name" value="PRK06464.1"/>
    <property type="match status" value="1"/>
</dbReference>
<dbReference type="PROSITE" id="PS00370">
    <property type="entry name" value="PEP_ENZYMES_PHOS_SITE"/>
    <property type="match status" value="1"/>
</dbReference>
<sequence>MRGGIDRLVSVTRSVVWFSEVGREDIGLVGGKGANLGELIRAGIPVPPGFVVTADTYFRFIHQNGLEPVIKKELFGLDVHDTRQLNERAENIQRRIMEAPMPAHIADEIRAAYRELGEGPVAVRSSATAEDLPEASFAGQQSTFLNVVGADNVVRAVQACWASLFEARAIFYREESGYDHTKVGLAVPVQRMVQSEISGVMFTVEPVTSDRTRITIEAVYGLGEGIVSGEISPDLYLVDKESLQIISKTVTPQERMIARRPDADGSHEGANAWLPVPEHLRERQKLTDAEIRELARIGRAVEEHYGAPQDIEWAYEKGQFYLVQARPVTTLKVAIEAEDGEEETAPVLLTGQPASPGVGVGLVRVVHDPREIDIVKPGDVLVAEMTTPDFVPAMKRASAIITERGGRTCHAAIVSRELGIPCVVGVAGATRLEVGREVTVDGSAGRIYDGRAEARLAWYERQKERYARAAALKTTTKLYVNLAEPELAEVVAKRHVDGVGLLRAEFIVAQIGKHPRQFIEEGQPEEYTRRLEEGIKEFCRAFNPRPVVYRLTDFKTNEYANLEGGAKYEPTEENPMIGYRGASRYIREPDIFRLELEAIKGVRKEYKNLYVMVPFVRTPDELRAVKQLMSEQGLVRSDDFKLWMMVEVPSNVLILDRFIDVGIDGISIGSNDLTQLVLGIDRDSEALADIFDERNEAVMAAIQTAVTVARRRGITASICGQAPSVYPEVTEKLVEWGATSVSVSPDMIDQTREIIANAEAKLGRAPAH</sequence>
<organism evidence="19 20">
    <name type="scientific">Tepidiforma bonchosmolovskayae</name>
    <dbReference type="NCBI Taxonomy" id="2601677"/>
    <lineage>
        <taxon>Bacteria</taxon>
        <taxon>Bacillati</taxon>
        <taxon>Chloroflexota</taxon>
        <taxon>Tepidiformia</taxon>
        <taxon>Tepidiformales</taxon>
        <taxon>Tepidiformaceae</taxon>
        <taxon>Tepidiforma</taxon>
    </lineage>
</organism>
<evidence type="ECO:0000256" key="13">
    <source>
        <dbReference type="ARBA" id="ARBA00033470"/>
    </source>
</evidence>
<dbReference type="Gene3D" id="3.50.30.10">
    <property type="entry name" value="Phosphohistidine domain"/>
    <property type="match status" value="1"/>
</dbReference>
<evidence type="ECO:0000256" key="9">
    <source>
        <dbReference type="ARBA" id="ARBA00022741"/>
    </source>
</evidence>
<dbReference type="PANTHER" id="PTHR43030:SF1">
    <property type="entry name" value="PHOSPHOENOLPYRUVATE SYNTHASE"/>
    <property type="match status" value="1"/>
</dbReference>
<dbReference type="InterPro" id="IPR036637">
    <property type="entry name" value="Phosphohistidine_dom_sf"/>
</dbReference>
<comment type="cofactor">
    <cofactor evidence="1 15">
        <name>Mg(2+)</name>
        <dbReference type="ChEBI" id="CHEBI:18420"/>
    </cofactor>
</comment>
<dbReference type="Proteomes" id="UP000326331">
    <property type="component" value="Chromosome"/>
</dbReference>
<evidence type="ECO:0000256" key="2">
    <source>
        <dbReference type="ARBA" id="ARBA00002988"/>
    </source>
</evidence>
<evidence type="ECO:0000313" key="19">
    <source>
        <dbReference type="EMBL" id="QFG04197.1"/>
    </source>
</evidence>
<keyword evidence="7 15" id="KW-0808">Transferase</keyword>
<evidence type="ECO:0000313" key="20">
    <source>
        <dbReference type="Proteomes" id="UP000326331"/>
    </source>
</evidence>
<dbReference type="GO" id="GO:0008986">
    <property type="term" value="F:pyruvate, water dikinase activity"/>
    <property type="evidence" value="ECO:0007669"/>
    <property type="project" value="UniProtKB-EC"/>
</dbReference>
<gene>
    <name evidence="19" type="primary">ppsA</name>
    <name evidence="19" type="ORF">Tbon_13250</name>
</gene>
<reference evidence="19 20" key="2">
    <citation type="submission" date="2019-10" db="EMBL/GenBank/DDBJ databases">
        <title>Thermopilla bonchosmolovskayae gen. nov., sp. nov., a moderately thermophilic Chloroflexi bacterium from a Chukotka hot spring (Arctic, Russia), representing a novel classis Thermopillaia, which include previously uncultivated lineage OLB14.</title>
        <authorList>
            <person name="Kochetkova T.V."/>
            <person name="Zayulina K.S."/>
            <person name="Zhigarkov V.S."/>
            <person name="Minaev N.V."/>
            <person name="Novikov A."/>
            <person name="Toshchakov S.V."/>
            <person name="Elcheninov A.G."/>
            <person name="Kublanov I.V."/>
        </authorList>
    </citation>
    <scope>NUCLEOTIDE SEQUENCE [LARGE SCALE GENOMIC DNA]</scope>
    <source>
        <strain evidence="19 20">3753O</strain>
    </source>
</reference>
<keyword evidence="20" id="KW-1185">Reference proteome</keyword>
<keyword evidence="10 15" id="KW-0418">Kinase</keyword>
<dbReference type="PIRSF" id="PIRSF000854">
    <property type="entry name" value="PEP_synthase"/>
    <property type="match status" value="1"/>
</dbReference>
<dbReference type="NCBIfam" id="TIGR01418">
    <property type="entry name" value="PEP_synth"/>
    <property type="match status" value="1"/>
</dbReference>
<comment type="pathway">
    <text evidence="3 15">Carbohydrate biosynthesis; gluconeogenesis.</text>
</comment>
<dbReference type="SUPFAM" id="SSF52009">
    <property type="entry name" value="Phosphohistidine domain"/>
    <property type="match status" value="1"/>
</dbReference>
<evidence type="ECO:0000256" key="14">
    <source>
        <dbReference type="ARBA" id="ARBA00047700"/>
    </source>
</evidence>
<keyword evidence="9 15" id="KW-0547">Nucleotide-binding</keyword>
<dbReference type="InterPro" id="IPR006319">
    <property type="entry name" value="PEP_synth"/>
</dbReference>
<keyword evidence="8 15" id="KW-0479">Metal-binding</keyword>
<evidence type="ECO:0000256" key="12">
    <source>
        <dbReference type="ARBA" id="ARBA00022842"/>
    </source>
</evidence>
<comment type="catalytic activity">
    <reaction evidence="14 15">
        <text>pyruvate + ATP + H2O = phosphoenolpyruvate + AMP + phosphate + 2 H(+)</text>
        <dbReference type="Rhea" id="RHEA:11364"/>
        <dbReference type="ChEBI" id="CHEBI:15361"/>
        <dbReference type="ChEBI" id="CHEBI:15377"/>
        <dbReference type="ChEBI" id="CHEBI:15378"/>
        <dbReference type="ChEBI" id="CHEBI:30616"/>
        <dbReference type="ChEBI" id="CHEBI:43474"/>
        <dbReference type="ChEBI" id="CHEBI:58702"/>
        <dbReference type="ChEBI" id="CHEBI:456215"/>
        <dbReference type="EC" id="2.7.9.2"/>
    </reaction>
</comment>
<dbReference type="Pfam" id="PF01326">
    <property type="entry name" value="PPDK_N"/>
    <property type="match status" value="1"/>
</dbReference>
<keyword evidence="12 15" id="KW-0460">Magnesium</keyword>
<feature type="domain" description="PEP-utilising enzyme C-terminal" evidence="18">
    <location>
        <begin position="471"/>
        <end position="759"/>
    </location>
</feature>
<keyword evidence="11 15" id="KW-0067">ATP-binding</keyword>
<dbReference type="InterPro" id="IPR018274">
    <property type="entry name" value="PEP_util_AS"/>
</dbReference>
<evidence type="ECO:0000259" key="18">
    <source>
        <dbReference type="Pfam" id="PF02896"/>
    </source>
</evidence>
<evidence type="ECO:0000256" key="5">
    <source>
        <dbReference type="ARBA" id="ARBA00011996"/>
    </source>
</evidence>
<dbReference type="InterPro" id="IPR002192">
    <property type="entry name" value="PPDK_AMP/ATP-bd"/>
</dbReference>
<dbReference type="Gene3D" id="3.30.1490.20">
    <property type="entry name" value="ATP-grasp fold, A domain"/>
    <property type="match status" value="1"/>
</dbReference>
<evidence type="ECO:0000256" key="8">
    <source>
        <dbReference type="ARBA" id="ARBA00022723"/>
    </source>
</evidence>
<evidence type="ECO:0000256" key="7">
    <source>
        <dbReference type="ARBA" id="ARBA00022679"/>
    </source>
</evidence>
<evidence type="ECO:0000256" key="10">
    <source>
        <dbReference type="ARBA" id="ARBA00022777"/>
    </source>
</evidence>
<dbReference type="PANTHER" id="PTHR43030">
    <property type="entry name" value="PHOSPHOENOLPYRUVATE SYNTHASE"/>
    <property type="match status" value="1"/>
</dbReference>
<dbReference type="InterPro" id="IPR013815">
    <property type="entry name" value="ATP_grasp_subdomain_1"/>
</dbReference>
<name>A0ABX6C4K5_9CHLR</name>
<reference evidence="19 20" key="1">
    <citation type="submission" date="2019-08" db="EMBL/GenBank/DDBJ databases">
        <authorList>
            <person name="Toschakov S.V."/>
        </authorList>
    </citation>
    <scope>NUCLEOTIDE SEQUENCE [LARGE SCALE GENOMIC DNA]</scope>
    <source>
        <strain evidence="19 20">3753O</strain>
    </source>
</reference>
<evidence type="ECO:0000256" key="1">
    <source>
        <dbReference type="ARBA" id="ARBA00001946"/>
    </source>
</evidence>
<evidence type="ECO:0000256" key="11">
    <source>
        <dbReference type="ARBA" id="ARBA00022840"/>
    </source>
</evidence>